<keyword evidence="1" id="KW-0472">Membrane</keyword>
<feature type="transmembrane region" description="Helical" evidence="1">
    <location>
        <begin position="270"/>
        <end position="290"/>
    </location>
</feature>
<dbReference type="SUPFAM" id="SSF48452">
    <property type="entry name" value="TPR-like"/>
    <property type="match status" value="1"/>
</dbReference>
<keyword evidence="1" id="KW-1133">Transmembrane helix</keyword>
<accession>A0AAU8LQX3</accession>
<proteinExistence type="predicted"/>
<gene>
    <name evidence="2" type="ORF">Q3M24_13285</name>
</gene>
<name>A0AAU8LQX3_9BACT</name>
<protein>
    <submittedName>
        <fullName evidence="2">Tetratricopeptide repeat protein</fullName>
    </submittedName>
</protein>
<sequence length="295" mass="32961">MSPLPETKELTGEAARKVLFLIERKRFQEAGQLLGEVLRETPDDLGLRYAGALLEFEQGQPERAEEEAQKLLLRYPKNEAVRYLLFRIALEQDNEEKALEQINGLCGDYPGHAGYAASRAALFLLAERFEEAGVEAGRALQLDPEAKAAQEIHAHSSLAIAETDGIDRQLAMRLQADPEAMSIRYLLLAALNARGEYLEGLKVAQGMLRENPQDKELLAIVKEFRLLAQPMLWLFRPLHMLEQRGISRSIIIGVGIVVVLKSALHGYLPSFVALPLLIYLAAASLYPLVLRRWLG</sequence>
<feature type="transmembrane region" description="Helical" evidence="1">
    <location>
        <begin position="245"/>
        <end position="264"/>
    </location>
</feature>
<evidence type="ECO:0000313" key="2">
    <source>
        <dbReference type="EMBL" id="XCN71284.1"/>
    </source>
</evidence>
<evidence type="ECO:0000256" key="1">
    <source>
        <dbReference type="SAM" id="Phobius"/>
    </source>
</evidence>
<dbReference type="KEGG" id="eaj:Q3M24_13285"/>
<keyword evidence="1" id="KW-0812">Transmembrane</keyword>
<dbReference type="Gene3D" id="1.25.40.10">
    <property type="entry name" value="Tetratricopeptide repeat domain"/>
    <property type="match status" value="1"/>
</dbReference>
<reference evidence="2" key="2">
    <citation type="submission" date="2024-06" db="EMBL/GenBank/DDBJ databases">
        <authorList>
            <person name="Plum-Jensen L.E."/>
            <person name="Schramm A."/>
            <person name="Marshall I.P.G."/>
        </authorList>
    </citation>
    <scope>NUCLEOTIDE SEQUENCE</scope>
    <source>
        <strain evidence="2">Rat1</strain>
    </source>
</reference>
<organism evidence="2">
    <name type="scientific">Candidatus Electrothrix aestuarii</name>
    <dbReference type="NCBI Taxonomy" id="3062594"/>
    <lineage>
        <taxon>Bacteria</taxon>
        <taxon>Pseudomonadati</taxon>
        <taxon>Thermodesulfobacteriota</taxon>
        <taxon>Desulfobulbia</taxon>
        <taxon>Desulfobulbales</taxon>
        <taxon>Desulfobulbaceae</taxon>
        <taxon>Candidatus Electrothrix</taxon>
    </lineage>
</organism>
<dbReference type="Pfam" id="PF14559">
    <property type="entry name" value="TPR_19"/>
    <property type="match status" value="1"/>
</dbReference>
<dbReference type="AlphaFoldDB" id="A0AAU8LQX3"/>
<dbReference type="EMBL" id="CP159373">
    <property type="protein sequence ID" value="XCN71284.1"/>
    <property type="molecule type" value="Genomic_DNA"/>
</dbReference>
<dbReference type="InterPro" id="IPR011990">
    <property type="entry name" value="TPR-like_helical_dom_sf"/>
</dbReference>
<reference evidence="2" key="1">
    <citation type="journal article" date="2024" name="Syst. Appl. Microbiol.">
        <title>First single-strain enrichments of Electrothrix cable bacteria, description of E. aestuarii sp. nov. and E. rattekaaiensis sp. nov., and proposal of a cable bacteria taxonomy following the rules of the SeqCode.</title>
        <authorList>
            <person name="Plum-Jensen L.E."/>
            <person name="Schramm A."/>
            <person name="Marshall I.P.G."/>
        </authorList>
    </citation>
    <scope>NUCLEOTIDE SEQUENCE</scope>
    <source>
        <strain evidence="2">Rat1</strain>
    </source>
</reference>